<dbReference type="Proteomes" id="UP000196138">
    <property type="component" value="Chromosome"/>
</dbReference>
<dbReference type="CDD" id="cd06558">
    <property type="entry name" value="crotonase-like"/>
    <property type="match status" value="1"/>
</dbReference>
<dbReference type="EMBL" id="CP021455">
    <property type="protein sequence ID" value="ARU03751.1"/>
    <property type="molecule type" value="Genomic_DNA"/>
</dbReference>
<dbReference type="KEGG" id="cser:CCO03_02770"/>
<dbReference type="InterPro" id="IPR029045">
    <property type="entry name" value="ClpP/crotonase-like_dom_sf"/>
</dbReference>
<dbReference type="PANTHER" id="PTHR42964:SF1">
    <property type="entry name" value="POLYKETIDE BIOSYNTHESIS ENOYL-COA HYDRATASE PKSH-RELATED"/>
    <property type="match status" value="1"/>
</dbReference>
<dbReference type="Gene3D" id="1.10.12.10">
    <property type="entry name" value="Lyase 2-enoyl-coa Hydratase, Chain A, domain 2"/>
    <property type="match status" value="1"/>
</dbReference>
<dbReference type="Pfam" id="PF00378">
    <property type="entry name" value="ECH_1"/>
    <property type="match status" value="1"/>
</dbReference>
<evidence type="ECO:0000313" key="2">
    <source>
        <dbReference type="EMBL" id="ARU03751.1"/>
    </source>
</evidence>
<evidence type="ECO:0000256" key="1">
    <source>
        <dbReference type="ARBA" id="ARBA00005254"/>
    </source>
</evidence>
<dbReference type="InterPro" id="IPR001753">
    <property type="entry name" value="Enoyl-CoA_hydra/iso"/>
</dbReference>
<keyword evidence="3" id="KW-1185">Reference proteome</keyword>
<dbReference type="PANTHER" id="PTHR42964">
    <property type="entry name" value="ENOYL-COA HYDRATASE"/>
    <property type="match status" value="1"/>
</dbReference>
<dbReference type="Gene3D" id="3.90.226.10">
    <property type="entry name" value="2-enoyl-CoA Hydratase, Chain A, domain 1"/>
    <property type="match status" value="1"/>
</dbReference>
<dbReference type="SUPFAM" id="SSF52096">
    <property type="entry name" value="ClpP/crotonase"/>
    <property type="match status" value="1"/>
</dbReference>
<dbReference type="InterPro" id="IPR051683">
    <property type="entry name" value="Enoyl-CoA_Hydratase/Isomerase"/>
</dbReference>
<dbReference type="RefSeq" id="WP_087276962.1">
    <property type="nucleotide sequence ID" value="NZ_CP021455.1"/>
</dbReference>
<dbReference type="AlphaFoldDB" id="A0A1Y0EK00"/>
<proteinExistence type="inferred from homology"/>
<dbReference type="OrthoDB" id="9807606at2"/>
<dbReference type="GO" id="GO:0004300">
    <property type="term" value="F:enoyl-CoA hydratase activity"/>
    <property type="evidence" value="ECO:0007669"/>
    <property type="project" value="UniProtKB-EC"/>
</dbReference>
<keyword evidence="2" id="KW-0456">Lyase</keyword>
<organism evidence="2 3">
    <name type="scientific">Comamonas serinivorans</name>
    <dbReference type="NCBI Taxonomy" id="1082851"/>
    <lineage>
        <taxon>Bacteria</taxon>
        <taxon>Pseudomonadati</taxon>
        <taxon>Pseudomonadota</taxon>
        <taxon>Betaproteobacteria</taxon>
        <taxon>Burkholderiales</taxon>
        <taxon>Comamonadaceae</taxon>
        <taxon>Comamonas</taxon>
    </lineage>
</organism>
<name>A0A1Y0EK00_9BURK</name>
<dbReference type="EC" id="4.2.1.17" evidence="2"/>
<reference evidence="2 3" key="1">
    <citation type="submission" date="2017-05" db="EMBL/GenBank/DDBJ databases">
        <authorList>
            <person name="Song R."/>
            <person name="Chenine A.L."/>
            <person name="Ruprecht R.M."/>
        </authorList>
    </citation>
    <scope>NUCLEOTIDE SEQUENCE [LARGE SCALE GENOMIC DNA]</scope>
    <source>
        <strain evidence="2 3">DSM 26136</strain>
    </source>
</reference>
<gene>
    <name evidence="2" type="ORF">CCO03_02770</name>
</gene>
<accession>A0A1Y0EK00</accession>
<sequence length="268" mass="28292">MAEAPNTPQAAVGVHLDAATRIATVTLQREDVRNAFNDAVIAELTQAFRALSDHEGVRVIVLAARGKAFCAGADLNWMRRMADYSRDENLADAAALAEMLRVIATCPKPTIARVQGDVYAGGLGLVACCDMAVAADTAHFCVSEVKIGLIPATISPYLVRAMGARAAQRYFLTAERFSAAEAHRLGLVHEVVGSDDLDATVASLAGALATASPDAVRSCKRLIDAVTDQPITPALIADTVAGIADIRASAQGREGVQAFLQKRQPNWL</sequence>
<evidence type="ECO:0000313" key="3">
    <source>
        <dbReference type="Proteomes" id="UP000196138"/>
    </source>
</evidence>
<protein>
    <submittedName>
        <fullName evidence="2">Enoyl-CoA hydratase</fullName>
        <ecNumber evidence="2">4.2.1.17</ecNumber>
    </submittedName>
</protein>
<comment type="similarity">
    <text evidence="1">Belongs to the enoyl-CoA hydratase/isomerase family.</text>
</comment>
<dbReference type="InterPro" id="IPR014748">
    <property type="entry name" value="Enoyl-CoA_hydra_C"/>
</dbReference>